<evidence type="ECO:0000313" key="2">
    <source>
        <dbReference type="EMBL" id="KAG0458396.1"/>
    </source>
</evidence>
<accession>A0A835UGD0</accession>
<evidence type="ECO:0000313" key="3">
    <source>
        <dbReference type="Proteomes" id="UP000636800"/>
    </source>
</evidence>
<comment type="caution">
    <text evidence="2">The sequence shown here is derived from an EMBL/GenBank/DDBJ whole genome shotgun (WGS) entry which is preliminary data.</text>
</comment>
<keyword evidence="3" id="KW-1185">Reference proteome</keyword>
<proteinExistence type="predicted"/>
<reference evidence="2 3" key="1">
    <citation type="journal article" date="2020" name="Nat. Food">
        <title>A phased Vanilla planifolia genome enables genetic improvement of flavour and production.</title>
        <authorList>
            <person name="Hasing T."/>
            <person name="Tang H."/>
            <person name="Brym M."/>
            <person name="Khazi F."/>
            <person name="Huang T."/>
            <person name="Chambers A.H."/>
        </authorList>
    </citation>
    <scope>NUCLEOTIDE SEQUENCE [LARGE SCALE GENOMIC DNA]</scope>
    <source>
        <tissue evidence="2">Leaf</tissue>
    </source>
</reference>
<dbReference type="Proteomes" id="UP000636800">
    <property type="component" value="Chromosome 12"/>
</dbReference>
<feature type="compositionally biased region" description="Gly residues" evidence="1">
    <location>
        <begin position="9"/>
        <end position="19"/>
    </location>
</feature>
<name>A0A835UGD0_VANPL</name>
<gene>
    <name evidence="2" type="ORF">HPP92_023553</name>
</gene>
<dbReference type="InterPro" id="IPR036291">
    <property type="entry name" value="NAD(P)-bd_dom_sf"/>
</dbReference>
<organism evidence="2 3">
    <name type="scientific">Vanilla planifolia</name>
    <name type="common">Vanilla</name>
    <dbReference type="NCBI Taxonomy" id="51239"/>
    <lineage>
        <taxon>Eukaryota</taxon>
        <taxon>Viridiplantae</taxon>
        <taxon>Streptophyta</taxon>
        <taxon>Embryophyta</taxon>
        <taxon>Tracheophyta</taxon>
        <taxon>Spermatophyta</taxon>
        <taxon>Magnoliopsida</taxon>
        <taxon>Liliopsida</taxon>
        <taxon>Asparagales</taxon>
        <taxon>Orchidaceae</taxon>
        <taxon>Vanilloideae</taxon>
        <taxon>Vanilleae</taxon>
        <taxon>Vanilla</taxon>
    </lineage>
</organism>
<dbReference type="EMBL" id="JADCNL010000012">
    <property type="protein sequence ID" value="KAG0458396.1"/>
    <property type="molecule type" value="Genomic_DNA"/>
</dbReference>
<dbReference type="OrthoDB" id="527344at2759"/>
<sequence length="55" mass="5430">MARTRRRSSGGGDYEGAGEGAERDGITANAVAPGPIATPMFFAGKTEEAGEGSGG</sequence>
<feature type="region of interest" description="Disordered" evidence="1">
    <location>
        <begin position="1"/>
        <end position="55"/>
    </location>
</feature>
<dbReference type="SUPFAM" id="SSF51735">
    <property type="entry name" value="NAD(P)-binding Rossmann-fold domains"/>
    <property type="match status" value="1"/>
</dbReference>
<evidence type="ECO:0000256" key="1">
    <source>
        <dbReference type="SAM" id="MobiDB-lite"/>
    </source>
</evidence>
<protein>
    <submittedName>
        <fullName evidence="2">Uncharacterized protein</fullName>
    </submittedName>
</protein>
<dbReference type="AlphaFoldDB" id="A0A835UGD0"/>